<dbReference type="InterPro" id="IPR009057">
    <property type="entry name" value="Homeodomain-like_sf"/>
</dbReference>
<feature type="domain" description="HTH tetR-type" evidence="5">
    <location>
        <begin position="19"/>
        <end position="79"/>
    </location>
</feature>
<evidence type="ECO:0000256" key="2">
    <source>
        <dbReference type="ARBA" id="ARBA00023125"/>
    </source>
</evidence>
<dbReference type="Pfam" id="PF00440">
    <property type="entry name" value="TetR_N"/>
    <property type="match status" value="1"/>
</dbReference>
<proteinExistence type="predicted"/>
<evidence type="ECO:0000259" key="5">
    <source>
        <dbReference type="PROSITE" id="PS50977"/>
    </source>
</evidence>
<dbReference type="InterPro" id="IPR050109">
    <property type="entry name" value="HTH-type_TetR-like_transc_reg"/>
</dbReference>
<dbReference type="Gene3D" id="1.10.357.10">
    <property type="entry name" value="Tetracycline Repressor, domain 2"/>
    <property type="match status" value="1"/>
</dbReference>
<keyword evidence="2 4" id="KW-0238">DNA-binding</keyword>
<dbReference type="EMBL" id="AP027452">
    <property type="protein sequence ID" value="BDY31941.1"/>
    <property type="molecule type" value="Genomic_DNA"/>
</dbReference>
<evidence type="ECO:0000256" key="4">
    <source>
        <dbReference type="PROSITE-ProRule" id="PRU00335"/>
    </source>
</evidence>
<dbReference type="SUPFAM" id="SSF46689">
    <property type="entry name" value="Homeodomain-like"/>
    <property type="match status" value="1"/>
</dbReference>
<dbReference type="GO" id="GO:0003700">
    <property type="term" value="F:DNA-binding transcription factor activity"/>
    <property type="evidence" value="ECO:0007669"/>
    <property type="project" value="TreeGrafter"/>
</dbReference>
<feature type="DNA-binding region" description="H-T-H motif" evidence="4">
    <location>
        <begin position="42"/>
        <end position="61"/>
    </location>
</feature>
<accession>A0AAI8U0V5</accession>
<sequence length="215" mass="23547">MEAVATRKYEQRLRAETADETRRRVLAAVHDHLTEDPTRQLSLDKVARNAGVARSTIYGSFGSKAGLLDAFAEDLWARSGLAALTEAVAHSDVREHVRGGIVAATRMFAAEQDVYRALFSMAKLDPSSVGAAVDRMQRDRRGGTAHLAQRLADAELLRDGISIEEAAHILWILTSFESFDTLATDRGLAPDEIAALLNRTVEWALYNTSAVEPQS</sequence>
<dbReference type="PANTHER" id="PTHR30055:SF151">
    <property type="entry name" value="TRANSCRIPTIONAL REGULATORY PROTEIN"/>
    <property type="match status" value="1"/>
</dbReference>
<reference evidence="6" key="1">
    <citation type="submission" date="2023-03" db="EMBL/GenBank/DDBJ databases">
        <title>Draft genome sequence of a Mycolicibacterium mageritense strain H4_3_1 isolated from a hybrid biological-inorganic system reactor.</title>
        <authorList>
            <person name="Feng X."/>
            <person name="Kazama D."/>
            <person name="Sato K."/>
            <person name="Kobayashi H."/>
        </authorList>
    </citation>
    <scope>NUCLEOTIDE SEQUENCE</scope>
    <source>
        <strain evidence="6">H4_3_1</strain>
    </source>
</reference>
<keyword evidence="3" id="KW-0804">Transcription</keyword>
<dbReference type="InterPro" id="IPR001647">
    <property type="entry name" value="HTH_TetR"/>
</dbReference>
<name>A0AAI8U0V5_MYCME</name>
<evidence type="ECO:0000256" key="1">
    <source>
        <dbReference type="ARBA" id="ARBA00023015"/>
    </source>
</evidence>
<dbReference type="PROSITE" id="PS50977">
    <property type="entry name" value="HTH_TETR_2"/>
    <property type="match status" value="1"/>
</dbReference>
<keyword evidence="1" id="KW-0805">Transcription regulation</keyword>
<evidence type="ECO:0000313" key="7">
    <source>
        <dbReference type="Proteomes" id="UP001241092"/>
    </source>
</evidence>
<gene>
    <name evidence="6" type="ORF">hbim_05899</name>
</gene>
<organism evidence="6 7">
    <name type="scientific">Mycolicibacterium mageritense</name>
    <name type="common">Mycobacterium mageritense</name>
    <dbReference type="NCBI Taxonomy" id="53462"/>
    <lineage>
        <taxon>Bacteria</taxon>
        <taxon>Bacillati</taxon>
        <taxon>Actinomycetota</taxon>
        <taxon>Actinomycetes</taxon>
        <taxon>Mycobacteriales</taxon>
        <taxon>Mycobacteriaceae</taxon>
        <taxon>Mycolicibacterium</taxon>
    </lineage>
</organism>
<dbReference type="AlphaFoldDB" id="A0AAI8U0V5"/>
<protein>
    <recommendedName>
        <fullName evidence="5">HTH tetR-type domain-containing protein</fullName>
    </recommendedName>
</protein>
<dbReference type="Proteomes" id="UP001241092">
    <property type="component" value="Chromosome"/>
</dbReference>
<dbReference type="Gene3D" id="1.10.10.60">
    <property type="entry name" value="Homeodomain-like"/>
    <property type="match status" value="1"/>
</dbReference>
<dbReference type="GO" id="GO:0000976">
    <property type="term" value="F:transcription cis-regulatory region binding"/>
    <property type="evidence" value="ECO:0007669"/>
    <property type="project" value="TreeGrafter"/>
</dbReference>
<dbReference type="PANTHER" id="PTHR30055">
    <property type="entry name" value="HTH-TYPE TRANSCRIPTIONAL REGULATOR RUTR"/>
    <property type="match status" value="1"/>
</dbReference>
<evidence type="ECO:0000313" key="6">
    <source>
        <dbReference type="EMBL" id="BDY31941.1"/>
    </source>
</evidence>
<evidence type="ECO:0000256" key="3">
    <source>
        <dbReference type="ARBA" id="ARBA00023163"/>
    </source>
</evidence>